<dbReference type="OrthoDB" id="9802050at2"/>
<protein>
    <submittedName>
        <fullName evidence="1">N-formylglutamate amidohydrolase</fullName>
    </submittedName>
</protein>
<dbReference type="EMBL" id="PZKF01000004">
    <property type="protein sequence ID" value="PTE18780.1"/>
    <property type="molecule type" value="Genomic_DNA"/>
</dbReference>
<dbReference type="GO" id="GO:0016787">
    <property type="term" value="F:hydrolase activity"/>
    <property type="evidence" value="ECO:0007669"/>
    <property type="project" value="UniProtKB-KW"/>
</dbReference>
<dbReference type="Gene3D" id="3.40.630.40">
    <property type="entry name" value="Zn-dependent exopeptidases"/>
    <property type="match status" value="1"/>
</dbReference>
<dbReference type="Pfam" id="PF05013">
    <property type="entry name" value="FGase"/>
    <property type="match status" value="1"/>
</dbReference>
<sequence length="289" mass="30887">MPQPPVETPAYLLSLPSVRRSGVVFSSPHSGCDYGADFLARTVLDGRLVRSSEDAFVDRLLTAVPREGAVLIAARAPRAYVDLNRGPDELDPALIEGVRAQGLNPRVTAGLGVIPRVVAGGRAIYSGKLTRAEAEARIARYWRPYHARLAALLAESRARFGRAVLIDVHSMPREAIESLGHRRPEIVLGDRFGAAAGAGVVAAVEAAFEAEGLRVGRNAPFAGAYIAQAYGKPAQGSHVVQVEIDRSLYMNETTISPRADFAAFCALMGRVVARIAAIDRDEDVPLAAE</sequence>
<keyword evidence="2" id="KW-1185">Reference proteome</keyword>
<dbReference type="InterPro" id="IPR007709">
    <property type="entry name" value="N-FG_amidohydro"/>
</dbReference>
<evidence type="ECO:0000313" key="1">
    <source>
        <dbReference type="EMBL" id="PTE18780.1"/>
    </source>
</evidence>
<gene>
    <name evidence="1" type="ORF">C5F46_02570</name>
</gene>
<accession>A0A2T4JLH4</accession>
<dbReference type="AlphaFoldDB" id="A0A2T4JLH4"/>
<keyword evidence="1" id="KW-0378">Hydrolase</keyword>
<organism evidence="1 2">
    <name type="scientific">Phaeovulum veldkampii DSM 11550</name>
    <dbReference type="NCBI Taxonomy" id="1185920"/>
    <lineage>
        <taxon>Bacteria</taxon>
        <taxon>Pseudomonadati</taxon>
        <taxon>Pseudomonadota</taxon>
        <taxon>Alphaproteobacteria</taxon>
        <taxon>Rhodobacterales</taxon>
        <taxon>Paracoccaceae</taxon>
        <taxon>Phaeovulum</taxon>
    </lineage>
</organism>
<proteinExistence type="predicted"/>
<dbReference type="SUPFAM" id="SSF53187">
    <property type="entry name" value="Zn-dependent exopeptidases"/>
    <property type="match status" value="1"/>
</dbReference>
<evidence type="ECO:0000313" key="2">
    <source>
        <dbReference type="Proteomes" id="UP000241899"/>
    </source>
</evidence>
<dbReference type="Proteomes" id="UP000241899">
    <property type="component" value="Unassembled WGS sequence"/>
</dbReference>
<name>A0A2T4JLH4_9RHOB</name>
<comment type="caution">
    <text evidence="1">The sequence shown here is derived from an EMBL/GenBank/DDBJ whole genome shotgun (WGS) entry which is preliminary data.</text>
</comment>
<reference evidence="1 2" key="1">
    <citation type="submission" date="2018-03" db="EMBL/GenBank/DDBJ databases">
        <title>Rhodobacter veldkampii.</title>
        <authorList>
            <person name="Meyer T.E."/>
            <person name="Miller S."/>
            <person name="Lodha T."/>
            <person name="Gandham S."/>
            <person name="Chintalapati S."/>
            <person name="Chintalapati V.R."/>
        </authorList>
    </citation>
    <scope>NUCLEOTIDE SEQUENCE [LARGE SCALE GENOMIC DNA]</scope>
    <source>
        <strain evidence="1 2">DSM 11550</strain>
    </source>
</reference>
<dbReference type="RefSeq" id="WP_107323800.1">
    <property type="nucleotide sequence ID" value="NZ_NHSP01000062.1"/>
</dbReference>